<gene>
    <name evidence="4" type="primary">hisC_6</name>
    <name evidence="4" type="ORF">g.54605</name>
</gene>
<protein>
    <submittedName>
        <fullName evidence="4">Histidinol-phosphate aminotransferase</fullName>
    </submittedName>
</protein>
<feature type="region of interest" description="Disordered" evidence="1">
    <location>
        <begin position="38"/>
        <end position="62"/>
    </location>
</feature>
<organism evidence="4">
    <name type="scientific">Anthurium amnicola</name>
    <dbReference type="NCBI Taxonomy" id="1678845"/>
    <lineage>
        <taxon>Eukaryota</taxon>
        <taxon>Viridiplantae</taxon>
        <taxon>Streptophyta</taxon>
        <taxon>Embryophyta</taxon>
        <taxon>Tracheophyta</taxon>
        <taxon>Spermatophyta</taxon>
        <taxon>Magnoliopsida</taxon>
        <taxon>Liliopsida</taxon>
        <taxon>Araceae</taxon>
        <taxon>Pothoideae</taxon>
        <taxon>Potheae</taxon>
        <taxon>Anthurium</taxon>
    </lineage>
</organism>
<evidence type="ECO:0000259" key="3">
    <source>
        <dbReference type="Pfam" id="PF25103"/>
    </source>
</evidence>
<accession>A0A1D1Z3S0</accession>
<feature type="non-terminal residue" evidence="4">
    <location>
        <position position="1"/>
    </location>
</feature>
<evidence type="ECO:0000256" key="2">
    <source>
        <dbReference type="SAM" id="SignalP"/>
    </source>
</evidence>
<dbReference type="PANTHER" id="PTHR36739:SF1">
    <property type="entry name" value="D-TAGATOSE-1,6-BISPHOSPHATE ALDOLASE SUBUNIT"/>
    <property type="match status" value="1"/>
</dbReference>
<keyword evidence="4" id="KW-0808">Transferase</keyword>
<name>A0A1D1Z3S0_9ARAE</name>
<dbReference type="EMBL" id="GDJX01006379">
    <property type="protein sequence ID" value="JAT61557.1"/>
    <property type="molecule type" value="Transcribed_RNA"/>
</dbReference>
<sequence>LSLSVSLSLCSLGIMADASALCCFSSFPSLQAFSRSREGGASPPVSQLPVPSSSSPRLSPWRGGRHAARLARCCARDPDDAGFFGGGGAFGFYPWDPRNSSGGGDAIQWMPEDRITLFTTDGLIQIGGSLVPRRSSSDKKQVKSRPVQNFQRFQESDYMDPNQGLCLGALFDIAATNGIDAGRRLCIFGFCRSIEMLSDVVEDTVLEHGGEVVTAEKGSMGGLQEKLTMIVAVPLLWGVPPASETLHFAVRSGGGIVEKKLCSKSLAQHKEVDHSILHPL</sequence>
<evidence type="ECO:0000313" key="4">
    <source>
        <dbReference type="EMBL" id="JAT61557.1"/>
    </source>
</evidence>
<feature type="signal peptide" evidence="2">
    <location>
        <begin position="1"/>
        <end position="20"/>
    </location>
</feature>
<dbReference type="Pfam" id="PF25103">
    <property type="entry name" value="DUF7811"/>
    <property type="match status" value="1"/>
</dbReference>
<feature type="domain" description="DUF7811" evidence="3">
    <location>
        <begin position="147"/>
        <end position="260"/>
    </location>
</feature>
<dbReference type="InterPro" id="IPR056713">
    <property type="entry name" value="DUF7811"/>
</dbReference>
<keyword evidence="4" id="KW-0032">Aminotransferase</keyword>
<feature type="chain" id="PRO_5008900693" evidence="2">
    <location>
        <begin position="21"/>
        <end position="280"/>
    </location>
</feature>
<dbReference type="AlphaFoldDB" id="A0A1D1Z3S0"/>
<evidence type="ECO:0000256" key="1">
    <source>
        <dbReference type="SAM" id="MobiDB-lite"/>
    </source>
</evidence>
<keyword evidence="2" id="KW-0732">Signal</keyword>
<reference evidence="4" key="1">
    <citation type="submission" date="2015-07" db="EMBL/GenBank/DDBJ databases">
        <title>Transcriptome Assembly of Anthurium amnicola.</title>
        <authorList>
            <person name="Suzuki J."/>
        </authorList>
    </citation>
    <scope>NUCLEOTIDE SEQUENCE</scope>
</reference>
<dbReference type="PANTHER" id="PTHR36739">
    <property type="entry name" value="D-TAGATOSE-1,6-BISPHOSPHATE ALDOLASE SUBUNIT"/>
    <property type="match status" value="1"/>
</dbReference>
<dbReference type="GO" id="GO:0008483">
    <property type="term" value="F:transaminase activity"/>
    <property type="evidence" value="ECO:0007669"/>
    <property type="project" value="UniProtKB-KW"/>
</dbReference>
<feature type="compositionally biased region" description="Low complexity" evidence="1">
    <location>
        <begin position="42"/>
        <end position="62"/>
    </location>
</feature>
<proteinExistence type="predicted"/>